<organism evidence="2 3">
    <name type="scientific">Cuscuta europaea</name>
    <name type="common">European dodder</name>
    <dbReference type="NCBI Taxonomy" id="41803"/>
    <lineage>
        <taxon>Eukaryota</taxon>
        <taxon>Viridiplantae</taxon>
        <taxon>Streptophyta</taxon>
        <taxon>Embryophyta</taxon>
        <taxon>Tracheophyta</taxon>
        <taxon>Spermatophyta</taxon>
        <taxon>Magnoliopsida</taxon>
        <taxon>eudicotyledons</taxon>
        <taxon>Gunneridae</taxon>
        <taxon>Pentapetalae</taxon>
        <taxon>asterids</taxon>
        <taxon>lamiids</taxon>
        <taxon>Solanales</taxon>
        <taxon>Convolvulaceae</taxon>
        <taxon>Cuscuteae</taxon>
        <taxon>Cuscuta</taxon>
        <taxon>Cuscuta subgen. Cuscuta</taxon>
    </lineage>
</organism>
<evidence type="ECO:0000313" key="3">
    <source>
        <dbReference type="Proteomes" id="UP001152484"/>
    </source>
</evidence>
<gene>
    <name evidence="2" type="ORF">CEURO_LOCUS9300</name>
</gene>
<evidence type="ECO:0000313" key="2">
    <source>
        <dbReference type="EMBL" id="CAH9085237.1"/>
    </source>
</evidence>
<keyword evidence="1" id="KW-0812">Transmembrane</keyword>
<proteinExistence type="predicted"/>
<dbReference type="AlphaFoldDB" id="A0A9P0Z3N8"/>
<keyword evidence="1" id="KW-1133">Transmembrane helix</keyword>
<keyword evidence="1" id="KW-0472">Membrane</keyword>
<accession>A0A9P0Z3N8</accession>
<feature type="transmembrane region" description="Helical" evidence="1">
    <location>
        <begin position="78"/>
        <end position="95"/>
    </location>
</feature>
<evidence type="ECO:0000256" key="1">
    <source>
        <dbReference type="SAM" id="Phobius"/>
    </source>
</evidence>
<dbReference type="EMBL" id="CAMAPE010000018">
    <property type="protein sequence ID" value="CAH9085237.1"/>
    <property type="molecule type" value="Genomic_DNA"/>
</dbReference>
<reference evidence="2" key="1">
    <citation type="submission" date="2022-07" db="EMBL/GenBank/DDBJ databases">
        <authorList>
            <person name="Macas J."/>
            <person name="Novak P."/>
            <person name="Neumann P."/>
        </authorList>
    </citation>
    <scope>NUCLEOTIDE SEQUENCE</scope>
</reference>
<sequence length="123" mass="14419">MTKNNKQSRTPPPKDTAFDEKIRMLNAKKMELEAKKKGGEANTKVLPSYAPKQPSNLLSTLLHQLGWLPKRLALRNKLFPLVLILLMMWLPRRLMDWWKTNMKPLGPLIQIQVLVMKKMWKMN</sequence>
<protein>
    <submittedName>
        <fullName evidence="2">Uncharacterized protein</fullName>
    </submittedName>
</protein>
<dbReference type="Proteomes" id="UP001152484">
    <property type="component" value="Unassembled WGS sequence"/>
</dbReference>
<keyword evidence="3" id="KW-1185">Reference proteome</keyword>
<name>A0A9P0Z3N8_CUSEU</name>
<comment type="caution">
    <text evidence="2">The sequence shown here is derived from an EMBL/GenBank/DDBJ whole genome shotgun (WGS) entry which is preliminary data.</text>
</comment>